<comment type="similarity">
    <text evidence="3 10">Belongs to the histone H2A family.</text>
</comment>
<dbReference type="FunFam" id="1.10.20.10:FF:000021">
    <property type="entry name" value="Histone H2A"/>
    <property type="match status" value="1"/>
</dbReference>
<dbReference type="OrthoDB" id="9421954at2759"/>
<dbReference type="Pfam" id="PF16211">
    <property type="entry name" value="Histone_H2A_C"/>
    <property type="match status" value="1"/>
</dbReference>
<dbReference type="EMBL" id="JAAVMX010000008">
    <property type="protein sequence ID" value="KAF4505937.1"/>
    <property type="molecule type" value="Genomic_DNA"/>
</dbReference>
<dbReference type="InterPro" id="IPR007125">
    <property type="entry name" value="H2A/H2B/H3"/>
</dbReference>
<reference evidence="14 15" key="1">
    <citation type="journal article" date="2020" name="Genome Biol. Evol.">
        <title>A new high-quality draft genome assembly of the Chinese cordyceps Ophiocordyceps sinensis.</title>
        <authorList>
            <person name="Shu R."/>
            <person name="Zhang J."/>
            <person name="Meng Q."/>
            <person name="Zhang H."/>
            <person name="Zhou G."/>
            <person name="Li M."/>
            <person name="Wu P."/>
            <person name="Zhao Y."/>
            <person name="Chen C."/>
            <person name="Qin Q."/>
        </authorList>
    </citation>
    <scope>NUCLEOTIDE SEQUENCE [LARGE SCALE GENOMIC DNA]</scope>
    <source>
        <strain evidence="14 15">IOZ07</strain>
    </source>
</reference>
<evidence type="ECO:0000256" key="9">
    <source>
        <dbReference type="ARBA" id="ARBA00037526"/>
    </source>
</evidence>
<keyword evidence="4 10" id="KW-0158">Chromosome</keyword>
<dbReference type="SMART" id="SM00414">
    <property type="entry name" value="H2A"/>
    <property type="match status" value="1"/>
</dbReference>
<feature type="domain" description="Histone H2A C-terminal" evidence="13">
    <location>
        <begin position="106"/>
        <end position="138"/>
    </location>
</feature>
<evidence type="ECO:0000313" key="14">
    <source>
        <dbReference type="EMBL" id="KAF4505937.1"/>
    </source>
</evidence>
<dbReference type="InterPro" id="IPR002119">
    <property type="entry name" value="Histone_H2A"/>
</dbReference>
<dbReference type="GO" id="GO:0000791">
    <property type="term" value="C:euchromatin"/>
    <property type="evidence" value="ECO:0007669"/>
    <property type="project" value="UniProtKB-ARBA"/>
</dbReference>
<dbReference type="AlphaFoldDB" id="A0A8H4LW58"/>
<comment type="subcellular location">
    <subcellularLocation>
        <location evidence="2">Chromosome</location>
    </subcellularLocation>
    <subcellularLocation>
        <location evidence="1 10">Nucleus</location>
    </subcellularLocation>
</comment>
<dbReference type="GO" id="GO:0030527">
    <property type="term" value="F:structural constituent of chromatin"/>
    <property type="evidence" value="ECO:0007669"/>
    <property type="project" value="InterPro"/>
</dbReference>
<proteinExistence type="inferred from homology"/>
<dbReference type="GO" id="GO:0000786">
    <property type="term" value="C:nucleosome"/>
    <property type="evidence" value="ECO:0007669"/>
    <property type="project" value="UniProtKB-KW"/>
</dbReference>
<evidence type="ECO:0000256" key="5">
    <source>
        <dbReference type="ARBA" id="ARBA00022990"/>
    </source>
</evidence>
<comment type="subunit">
    <text evidence="10">The nucleosome is a histone octamer containing two molecules each of H2A, H2B, H3 and H4 assembled in one H3-H4 heterotetramer and two H2A-H2B heterodimers. The octamer wraps approximately 147 bp of DNA.</text>
</comment>
<comment type="caution">
    <text evidence="14">The sequence shown here is derived from an EMBL/GenBank/DDBJ whole genome shotgun (WGS) entry which is preliminary data.</text>
</comment>
<evidence type="ECO:0000256" key="7">
    <source>
        <dbReference type="ARBA" id="ARBA00023242"/>
    </source>
</evidence>
<keyword evidence="7 10" id="KW-0539">Nucleus</keyword>
<feature type="region of interest" description="Disordered" evidence="11">
    <location>
        <begin position="1"/>
        <end position="37"/>
    </location>
</feature>
<dbReference type="CDD" id="cd00074">
    <property type="entry name" value="HFD_H2A"/>
    <property type="match status" value="1"/>
</dbReference>
<keyword evidence="15" id="KW-1185">Reference proteome</keyword>
<dbReference type="Pfam" id="PF00125">
    <property type="entry name" value="Histone"/>
    <property type="match status" value="1"/>
</dbReference>
<evidence type="ECO:0000256" key="4">
    <source>
        <dbReference type="ARBA" id="ARBA00022454"/>
    </source>
</evidence>
<evidence type="ECO:0000259" key="13">
    <source>
        <dbReference type="Pfam" id="PF16211"/>
    </source>
</evidence>
<dbReference type="Proteomes" id="UP000557566">
    <property type="component" value="Unassembled WGS sequence"/>
</dbReference>
<dbReference type="PRINTS" id="PR00620">
    <property type="entry name" value="HISTONEH2A"/>
</dbReference>
<feature type="compositionally biased region" description="Gly residues" evidence="11">
    <location>
        <begin position="1"/>
        <end position="14"/>
    </location>
</feature>
<dbReference type="SUPFAM" id="SSF47113">
    <property type="entry name" value="Histone-fold"/>
    <property type="match status" value="1"/>
</dbReference>
<dbReference type="GO" id="GO:0003677">
    <property type="term" value="F:DNA binding"/>
    <property type="evidence" value="ECO:0007669"/>
    <property type="project" value="UniProtKB-KW"/>
</dbReference>
<evidence type="ECO:0000313" key="15">
    <source>
        <dbReference type="Proteomes" id="UP000557566"/>
    </source>
</evidence>
<keyword evidence="5" id="KW-0007">Acetylation</keyword>
<dbReference type="GO" id="GO:0046982">
    <property type="term" value="F:protein heterodimerization activity"/>
    <property type="evidence" value="ECO:0007669"/>
    <property type="project" value="InterPro"/>
</dbReference>
<evidence type="ECO:0000256" key="3">
    <source>
        <dbReference type="ARBA" id="ARBA00010691"/>
    </source>
</evidence>
<keyword evidence="6 10" id="KW-0238">DNA-binding</keyword>
<evidence type="ECO:0000256" key="8">
    <source>
        <dbReference type="ARBA" id="ARBA00023269"/>
    </source>
</evidence>
<dbReference type="Gene3D" id="1.10.20.10">
    <property type="entry name" value="Histone, subunit A"/>
    <property type="match status" value="1"/>
</dbReference>
<sequence length="144" mass="15482">MPGGKGKSSGGKSSGGKTSAEGHNNKKQQSHSARAGLQFPCGRVKRFLKQNTQNKMRVGAKAAVYVTAVLEYLTAEVLELAGNAAKDLKVKRITPRHLQLAIRGDEELDTLIRATIAFGGVLPHINRALLLKVEQKKKAKALEA</sequence>
<organism evidence="14 15">
    <name type="scientific">Ophiocordyceps sinensis</name>
    <dbReference type="NCBI Taxonomy" id="72228"/>
    <lineage>
        <taxon>Eukaryota</taxon>
        <taxon>Fungi</taxon>
        <taxon>Dikarya</taxon>
        <taxon>Ascomycota</taxon>
        <taxon>Pezizomycotina</taxon>
        <taxon>Sordariomycetes</taxon>
        <taxon>Hypocreomycetidae</taxon>
        <taxon>Hypocreales</taxon>
        <taxon>Ophiocordycipitaceae</taxon>
        <taxon>Ophiocordyceps</taxon>
    </lineage>
</organism>
<evidence type="ECO:0000256" key="2">
    <source>
        <dbReference type="ARBA" id="ARBA00004286"/>
    </source>
</evidence>
<keyword evidence="8 10" id="KW-0544">Nucleosome core</keyword>
<name>A0A8H4LW58_9HYPO</name>
<evidence type="ECO:0000256" key="6">
    <source>
        <dbReference type="ARBA" id="ARBA00023125"/>
    </source>
</evidence>
<dbReference type="InterPro" id="IPR009072">
    <property type="entry name" value="Histone-fold"/>
</dbReference>
<accession>A0A8H4LW58</accession>
<dbReference type="PANTHER" id="PTHR23430">
    <property type="entry name" value="HISTONE H2A"/>
    <property type="match status" value="1"/>
</dbReference>
<evidence type="ECO:0000259" key="12">
    <source>
        <dbReference type="Pfam" id="PF00125"/>
    </source>
</evidence>
<evidence type="ECO:0000256" key="10">
    <source>
        <dbReference type="RuleBase" id="RU003767"/>
    </source>
</evidence>
<evidence type="ECO:0000256" key="11">
    <source>
        <dbReference type="SAM" id="MobiDB-lite"/>
    </source>
</evidence>
<comment type="function">
    <text evidence="9">Variant histone H2A which can replace H2A in some nucleosomes. Nucleosomes wrap and compact DNA into chromatin, limiting DNA accessibility to the cellular machineries which require DNA as a template. Histones thereby play a central role in transcription regulation, DNA repair, DNA replication and chromosomal stability. DNA accessibility is regulated via a complex set of post-translational modifications of histones, also called histone code, and nucleosome remodeling. This variant is enriched at promoters, it may keep them in a repressed state until the appropriate activation signal is received. Near telomeres, it may counteract gene silencing caused by the spread of heterochromatin proteins. Required for the RNA polymerase II and SPT15/TBP recruitment to the target genes. Involved in chromosome stability.</text>
</comment>
<evidence type="ECO:0000256" key="1">
    <source>
        <dbReference type="ARBA" id="ARBA00004123"/>
    </source>
</evidence>
<protein>
    <recommendedName>
        <fullName evidence="10">Histone H2A</fullName>
    </recommendedName>
</protein>
<dbReference type="GO" id="GO:0006338">
    <property type="term" value="P:chromatin remodeling"/>
    <property type="evidence" value="ECO:0007669"/>
    <property type="project" value="UniProtKB-ARBA"/>
</dbReference>
<dbReference type="InterPro" id="IPR032454">
    <property type="entry name" value="Histone_H2A_C"/>
</dbReference>
<dbReference type="GO" id="GO:0005634">
    <property type="term" value="C:nucleus"/>
    <property type="evidence" value="ECO:0007669"/>
    <property type="project" value="UniProtKB-SubCell"/>
</dbReference>
<gene>
    <name evidence="14" type="ORF">G6O67_007835</name>
</gene>
<feature type="domain" description="Core Histone H2A/H2B/H3" evidence="12">
    <location>
        <begin position="20"/>
        <end position="104"/>
    </location>
</feature>